<organism evidence="1">
    <name type="scientific">Tetraselmis sp. GSL018</name>
    <dbReference type="NCBI Taxonomy" id="582737"/>
    <lineage>
        <taxon>Eukaryota</taxon>
        <taxon>Viridiplantae</taxon>
        <taxon>Chlorophyta</taxon>
        <taxon>core chlorophytes</taxon>
        <taxon>Chlorodendrophyceae</taxon>
        <taxon>Chlorodendrales</taxon>
        <taxon>Chlorodendraceae</taxon>
        <taxon>Tetraselmis</taxon>
    </lineage>
</organism>
<gene>
    <name evidence="1" type="ORF">TSPGSL018_24056</name>
</gene>
<sequence>AATCRMFQTLLLGVKFRKSFDLGTLVYCFSSNSGSLLN</sequence>
<evidence type="ECO:0000313" key="1">
    <source>
        <dbReference type="EMBL" id="JAC75105.1"/>
    </source>
</evidence>
<dbReference type="EMBL" id="GBEZ01010586">
    <property type="protein sequence ID" value="JAC75105.1"/>
    <property type="molecule type" value="Transcribed_RNA"/>
</dbReference>
<proteinExistence type="predicted"/>
<protein>
    <submittedName>
        <fullName evidence="1">Uncharacterized protein</fullName>
    </submittedName>
</protein>
<reference evidence="1" key="1">
    <citation type="submission" date="2014-05" db="EMBL/GenBank/DDBJ databases">
        <title>The transcriptome of the halophilic microalga Tetraselmis sp. GSL018 isolated from the Great Salt Lake, Utah.</title>
        <authorList>
            <person name="Jinkerson R.E."/>
            <person name="D'Adamo S."/>
            <person name="Posewitz M.C."/>
        </authorList>
    </citation>
    <scope>NUCLEOTIDE SEQUENCE</scope>
    <source>
        <strain evidence="1">GSL018</strain>
    </source>
</reference>
<name>A0A061RWS6_9CHLO</name>
<dbReference type="AlphaFoldDB" id="A0A061RWS6"/>
<feature type="non-terminal residue" evidence="1">
    <location>
        <position position="1"/>
    </location>
</feature>
<accession>A0A061RWS6</accession>